<dbReference type="Pfam" id="PF12328">
    <property type="entry name" value="Rpp20"/>
    <property type="match status" value="1"/>
</dbReference>
<dbReference type="AlphaFoldDB" id="A0A1E4S971"/>
<dbReference type="Proteomes" id="UP000094389">
    <property type="component" value="Unassembled WGS sequence"/>
</dbReference>
<reference evidence="4 5" key="1">
    <citation type="journal article" date="2016" name="Proc. Natl. Acad. Sci. U.S.A.">
        <title>Comparative genomics of biotechnologically important yeasts.</title>
        <authorList>
            <person name="Riley R."/>
            <person name="Haridas S."/>
            <person name="Wolfe K.H."/>
            <person name="Lopes M.R."/>
            <person name="Hittinger C.T."/>
            <person name="Goeker M."/>
            <person name="Salamov A.A."/>
            <person name="Wisecaver J.H."/>
            <person name="Long T.M."/>
            <person name="Calvey C.H."/>
            <person name="Aerts A.L."/>
            <person name="Barry K.W."/>
            <person name="Choi C."/>
            <person name="Clum A."/>
            <person name="Coughlan A.Y."/>
            <person name="Deshpande S."/>
            <person name="Douglass A.P."/>
            <person name="Hanson S.J."/>
            <person name="Klenk H.-P."/>
            <person name="LaButti K.M."/>
            <person name="Lapidus A."/>
            <person name="Lindquist E.A."/>
            <person name="Lipzen A.M."/>
            <person name="Meier-Kolthoff J.P."/>
            <person name="Ohm R.A."/>
            <person name="Otillar R.P."/>
            <person name="Pangilinan J.L."/>
            <person name="Peng Y."/>
            <person name="Rokas A."/>
            <person name="Rosa C.A."/>
            <person name="Scheuner C."/>
            <person name="Sibirny A.A."/>
            <person name="Slot J.C."/>
            <person name="Stielow J.B."/>
            <person name="Sun H."/>
            <person name="Kurtzman C.P."/>
            <person name="Blackwell M."/>
            <person name="Grigoriev I.V."/>
            <person name="Jeffries T.W."/>
        </authorList>
    </citation>
    <scope>NUCLEOTIDE SEQUENCE [LARGE SCALE GENOMIC DNA]</scope>
    <source>
        <strain evidence="5">ATCC 18201 / CBS 1600 / BCRC 20928 / JCM 3617 / NBRC 0987 / NRRL Y-1542</strain>
    </source>
</reference>
<comment type="subcellular location">
    <subcellularLocation>
        <location evidence="1">Nucleus</location>
    </subcellularLocation>
</comment>
<sequence>MADASRKKPRLQGKLVKHAAPSQFKYSNLQTTVRIQHKTPYISAIKRVDTMMKALKGRQPKKSYITVLGMGATIEKTMNIGVHFQAQGCRVEVFTKSVEVLDEFLDQDDSDDESVLRKRSVSCVELRVYKPFDLQ</sequence>
<keyword evidence="5" id="KW-1185">Reference proteome</keyword>
<keyword evidence="3" id="KW-0539">Nucleus</keyword>
<evidence type="ECO:0000313" key="4">
    <source>
        <dbReference type="EMBL" id="ODV76065.1"/>
    </source>
</evidence>
<dbReference type="GO" id="GO:0005655">
    <property type="term" value="C:nucleolar ribonuclease P complex"/>
    <property type="evidence" value="ECO:0007669"/>
    <property type="project" value="InterPro"/>
</dbReference>
<dbReference type="GO" id="GO:0004526">
    <property type="term" value="F:ribonuclease P activity"/>
    <property type="evidence" value="ECO:0007669"/>
    <property type="project" value="TreeGrafter"/>
</dbReference>
<dbReference type="GO" id="GO:0001682">
    <property type="term" value="P:tRNA 5'-leader removal"/>
    <property type="evidence" value="ECO:0007669"/>
    <property type="project" value="InterPro"/>
</dbReference>
<evidence type="ECO:0000256" key="2">
    <source>
        <dbReference type="ARBA" id="ARBA00022694"/>
    </source>
</evidence>
<dbReference type="InterPro" id="IPR014612">
    <property type="entry name" value="Pop7/Rpp20"/>
</dbReference>
<name>A0A1E4S971_CYBJN</name>
<protein>
    <submittedName>
        <fullName evidence="4">Uncharacterized protein</fullName>
    </submittedName>
</protein>
<evidence type="ECO:0000256" key="3">
    <source>
        <dbReference type="ARBA" id="ARBA00023242"/>
    </source>
</evidence>
<dbReference type="OrthoDB" id="5416589at2759"/>
<gene>
    <name evidence="4" type="ORF">CYBJADRAFT_122209</name>
</gene>
<evidence type="ECO:0000313" key="5">
    <source>
        <dbReference type="Proteomes" id="UP000094389"/>
    </source>
</evidence>
<dbReference type="OMA" id="HRANIHI"/>
<dbReference type="GeneID" id="30986805"/>
<keyword evidence="2" id="KW-0819">tRNA processing</keyword>
<dbReference type="GO" id="GO:0000294">
    <property type="term" value="P:nuclear-transcribed mRNA catabolic process, RNase MRP-dependent"/>
    <property type="evidence" value="ECO:0007669"/>
    <property type="project" value="TreeGrafter"/>
</dbReference>
<organism evidence="4 5">
    <name type="scientific">Cyberlindnera jadinii (strain ATCC 18201 / CBS 1600 / BCRC 20928 / JCM 3617 / NBRC 0987 / NRRL Y-1542)</name>
    <name type="common">Torula yeast</name>
    <name type="synonym">Candida utilis</name>
    <dbReference type="NCBI Taxonomy" id="983966"/>
    <lineage>
        <taxon>Eukaryota</taxon>
        <taxon>Fungi</taxon>
        <taxon>Dikarya</taxon>
        <taxon>Ascomycota</taxon>
        <taxon>Saccharomycotina</taxon>
        <taxon>Saccharomycetes</taxon>
        <taxon>Phaffomycetales</taxon>
        <taxon>Phaffomycetaceae</taxon>
        <taxon>Cyberlindnera</taxon>
    </lineage>
</organism>
<dbReference type="RefSeq" id="XP_020073104.1">
    <property type="nucleotide sequence ID" value="XM_020212409.1"/>
</dbReference>
<dbReference type="InterPro" id="IPR020241">
    <property type="entry name" value="RNase_P/MRP_Pop7_fungi"/>
</dbReference>
<dbReference type="Gene3D" id="3.30.110.20">
    <property type="entry name" value="Alba-like domain"/>
    <property type="match status" value="1"/>
</dbReference>
<accession>A0A1E4S971</accession>
<proteinExistence type="predicted"/>
<dbReference type="GO" id="GO:0000171">
    <property type="term" value="F:ribonuclease MRP activity"/>
    <property type="evidence" value="ECO:0007669"/>
    <property type="project" value="TreeGrafter"/>
</dbReference>
<dbReference type="InterPro" id="IPR036882">
    <property type="entry name" value="Alba-like_dom_sf"/>
</dbReference>
<dbReference type="GO" id="GO:0034965">
    <property type="term" value="P:intronic box C/D snoRNA processing"/>
    <property type="evidence" value="ECO:0007669"/>
    <property type="project" value="TreeGrafter"/>
</dbReference>
<dbReference type="GO" id="GO:0003723">
    <property type="term" value="F:RNA binding"/>
    <property type="evidence" value="ECO:0007669"/>
    <property type="project" value="TreeGrafter"/>
</dbReference>
<dbReference type="STRING" id="983966.A0A1E4S971"/>
<dbReference type="EMBL" id="KV453925">
    <property type="protein sequence ID" value="ODV76065.1"/>
    <property type="molecule type" value="Genomic_DNA"/>
</dbReference>
<dbReference type="PANTHER" id="PTHR28256">
    <property type="entry name" value="RIBONUCLEASES P/MRP PROTEIN SUBUNIT POP7"/>
    <property type="match status" value="1"/>
</dbReference>
<dbReference type="GO" id="GO:0006364">
    <property type="term" value="P:rRNA processing"/>
    <property type="evidence" value="ECO:0007669"/>
    <property type="project" value="TreeGrafter"/>
</dbReference>
<dbReference type="GO" id="GO:0000172">
    <property type="term" value="C:ribonuclease MRP complex"/>
    <property type="evidence" value="ECO:0007669"/>
    <property type="project" value="InterPro"/>
</dbReference>
<evidence type="ECO:0000256" key="1">
    <source>
        <dbReference type="ARBA" id="ARBA00004123"/>
    </source>
</evidence>
<dbReference type="PANTHER" id="PTHR28256:SF1">
    <property type="entry name" value="RIBONUCLEASES P_MRP PROTEIN SUBUNIT POP7"/>
    <property type="match status" value="1"/>
</dbReference>